<proteinExistence type="predicted"/>
<dbReference type="InterPro" id="IPR001810">
    <property type="entry name" value="F-box_dom"/>
</dbReference>
<dbReference type="InterPro" id="IPR055357">
    <property type="entry name" value="LRR_At1g61320_AtMIF1"/>
</dbReference>
<feature type="non-terminal residue" evidence="3">
    <location>
        <position position="1"/>
    </location>
</feature>
<dbReference type="InterPro" id="IPR036047">
    <property type="entry name" value="F-box-like_dom_sf"/>
</dbReference>
<feature type="domain" description="At1g61320/AtMIF1 LRR" evidence="2">
    <location>
        <begin position="174"/>
        <end position="447"/>
    </location>
</feature>
<evidence type="ECO:0000259" key="1">
    <source>
        <dbReference type="Pfam" id="PF00646"/>
    </source>
</evidence>
<sequence>SDNSSPTPAPNNLLLYKILQLLSLQSHPTTQTNMDRFLVLPESHLVAIVSFLPFKEAARTSVLSKRWRHVWRLSKNIEFDERCFAKVDADREVQRQVFIDFVRQWVQNYQEPTVDRLSLKFSQPQNNPRVVENCIAFALAGHVKHLALDFSDPTWAVHDLDDIAHPTQFDLPLSVYNHPLESLTLSSCNFNVSEFKNFGMLKEISLCWVEMKESTTKALLANCGCLESLSLRHCWDMDNFFCVRVGELKLKTLVAPNLRCLRYSGTLPKFCLLRNGGLDEVDLDFGHETHGNEAVSDLLGQLVDEVNPMRALTVCTFMLQVLPMGEEGIGSPLGITQLTLKTTMHDHEQHGIQYFLKNCPQLETLKFEIDSHARTRIINYTEYEAPCAEVKPEHMWDENTITFSCVTQTLREVEMKGFRASPNEIGFMCYLLYHGRLMEKLTIIVSSQASGRGNPQLYRMVAEKTRDLPRTVPNLQIIII</sequence>
<dbReference type="Pfam" id="PF23622">
    <property type="entry name" value="LRR_At1g61320_AtMIF1"/>
    <property type="match status" value="1"/>
</dbReference>
<dbReference type="PANTHER" id="PTHR34145:SF28">
    <property type="entry name" value="F-BOX DOMAIN-CONTAINING PROTEIN"/>
    <property type="match status" value="1"/>
</dbReference>
<dbReference type="SUPFAM" id="SSF81383">
    <property type="entry name" value="F-box domain"/>
    <property type="match status" value="1"/>
</dbReference>
<evidence type="ECO:0000259" key="2">
    <source>
        <dbReference type="Pfam" id="PF23622"/>
    </source>
</evidence>
<dbReference type="Pfam" id="PF00646">
    <property type="entry name" value="F-box"/>
    <property type="match status" value="1"/>
</dbReference>
<feature type="domain" description="F-box" evidence="1">
    <location>
        <begin position="38"/>
        <end position="75"/>
    </location>
</feature>
<dbReference type="Gene3D" id="1.20.1280.50">
    <property type="match status" value="1"/>
</dbReference>
<dbReference type="AlphaFoldDB" id="A0A4Y1RDI0"/>
<dbReference type="CDD" id="cd22160">
    <property type="entry name" value="F-box_AtFBL13-like"/>
    <property type="match status" value="1"/>
</dbReference>
<evidence type="ECO:0000313" key="3">
    <source>
        <dbReference type="EMBL" id="BBH01948.1"/>
    </source>
</evidence>
<name>A0A4Y1RDI0_PRUDU</name>
<organism evidence="3">
    <name type="scientific">Prunus dulcis</name>
    <name type="common">Almond</name>
    <name type="synonym">Amygdalus dulcis</name>
    <dbReference type="NCBI Taxonomy" id="3755"/>
    <lineage>
        <taxon>Eukaryota</taxon>
        <taxon>Viridiplantae</taxon>
        <taxon>Streptophyta</taxon>
        <taxon>Embryophyta</taxon>
        <taxon>Tracheophyta</taxon>
        <taxon>Spermatophyta</taxon>
        <taxon>Magnoliopsida</taxon>
        <taxon>eudicotyledons</taxon>
        <taxon>Gunneridae</taxon>
        <taxon>Pentapetalae</taxon>
        <taxon>rosids</taxon>
        <taxon>fabids</taxon>
        <taxon>Rosales</taxon>
        <taxon>Rosaceae</taxon>
        <taxon>Amygdaloideae</taxon>
        <taxon>Amygdaleae</taxon>
        <taxon>Prunus</taxon>
    </lineage>
</organism>
<dbReference type="EMBL" id="AP019300">
    <property type="protein sequence ID" value="BBH01948.1"/>
    <property type="molecule type" value="Genomic_DNA"/>
</dbReference>
<dbReference type="SUPFAM" id="SSF52047">
    <property type="entry name" value="RNI-like"/>
    <property type="match status" value="1"/>
</dbReference>
<dbReference type="InterPro" id="IPR053772">
    <property type="entry name" value="At1g61320/At1g61330-like"/>
</dbReference>
<dbReference type="InterPro" id="IPR032675">
    <property type="entry name" value="LRR_dom_sf"/>
</dbReference>
<reference evidence="3" key="1">
    <citation type="journal article" date="2019" name="Science">
        <title>Mutation of a bHLH transcription factor allowed almond domestication.</title>
        <authorList>
            <person name="Sanchez-Perez R."/>
            <person name="Pavan S."/>
            <person name="Mazzeo R."/>
            <person name="Moldovan C."/>
            <person name="Aiese Cigliano R."/>
            <person name="Del Cueto J."/>
            <person name="Ricciardi F."/>
            <person name="Lotti C."/>
            <person name="Ricciardi L."/>
            <person name="Dicenta F."/>
            <person name="Lopez-Marques R.L."/>
            <person name="Lindberg Moller B."/>
        </authorList>
    </citation>
    <scope>NUCLEOTIDE SEQUENCE</scope>
</reference>
<dbReference type="InterPro" id="IPR053781">
    <property type="entry name" value="F-box_AtFBL13-like"/>
</dbReference>
<dbReference type="Gene3D" id="3.80.10.10">
    <property type="entry name" value="Ribonuclease Inhibitor"/>
    <property type="match status" value="1"/>
</dbReference>
<gene>
    <name evidence="3" type="ORF">Prudu_012366</name>
</gene>
<protein>
    <submittedName>
        <fullName evidence="3">F-box family protein</fullName>
    </submittedName>
</protein>
<dbReference type="PANTHER" id="PTHR34145">
    <property type="entry name" value="OS02G0105600 PROTEIN"/>
    <property type="match status" value="1"/>
</dbReference>
<accession>A0A4Y1RDI0</accession>